<evidence type="ECO:0000313" key="3">
    <source>
        <dbReference type="EMBL" id="KAH3673077.1"/>
    </source>
</evidence>
<keyword evidence="4" id="KW-1185">Reference proteome</keyword>
<dbReference type="EMBL" id="JAEUBF010001057">
    <property type="protein sequence ID" value="KAH3673077.1"/>
    <property type="molecule type" value="Genomic_DNA"/>
</dbReference>
<accession>A0A9P8PKN4</accession>
<dbReference type="Proteomes" id="UP000769528">
    <property type="component" value="Unassembled WGS sequence"/>
</dbReference>
<dbReference type="OrthoDB" id="17212at2759"/>
<dbReference type="GO" id="GO:0019722">
    <property type="term" value="P:calcium-mediated signaling"/>
    <property type="evidence" value="ECO:0007669"/>
    <property type="project" value="InterPro"/>
</dbReference>
<comment type="caution">
    <text evidence="3">The sequence shown here is derived from an EMBL/GenBank/DDBJ whole genome shotgun (WGS) entry which is preliminary data.</text>
</comment>
<sequence>MVDVTNTLIVTNLSSFLLKDSQFINDIQQSIINELVAQTASDIPIKFIILPKLKRILITFPEYSQSQIVLHYLQAWLQKLDSNAKVGYSLIDSPQEDINHLTIPKHSKMFLISPPVSPPPEFDYDRVEEEPNKLQIYTLEEIQSLQSQYQGHLRTSSQASKHANQPLEIVLKDSQETTPKITLHPTIDGNESHFIETALKSHERRTPIPPKSVFDDVDDSIPYD</sequence>
<evidence type="ECO:0000256" key="2">
    <source>
        <dbReference type="SAM" id="MobiDB-lite"/>
    </source>
</evidence>
<evidence type="ECO:0000313" key="4">
    <source>
        <dbReference type="Proteomes" id="UP000769528"/>
    </source>
</evidence>
<dbReference type="AlphaFoldDB" id="A0A9P8PKN4"/>
<dbReference type="InterPro" id="IPR006931">
    <property type="entry name" value="Calcipressin"/>
</dbReference>
<dbReference type="GO" id="GO:0008597">
    <property type="term" value="F:calcium-dependent protein serine/threonine phosphatase regulator activity"/>
    <property type="evidence" value="ECO:0007669"/>
    <property type="project" value="TreeGrafter"/>
</dbReference>
<dbReference type="GO" id="GO:0005737">
    <property type="term" value="C:cytoplasm"/>
    <property type="evidence" value="ECO:0007669"/>
    <property type="project" value="TreeGrafter"/>
</dbReference>
<evidence type="ECO:0000256" key="1">
    <source>
        <dbReference type="ARBA" id="ARBA00008209"/>
    </source>
</evidence>
<evidence type="ECO:0008006" key="5">
    <source>
        <dbReference type="Google" id="ProtNLM"/>
    </source>
</evidence>
<comment type="similarity">
    <text evidence="1">Belongs to the RCAN family.</text>
</comment>
<gene>
    <name evidence="3" type="ORF">WICMUC_003910</name>
</gene>
<name>A0A9P8PKN4_9ASCO</name>
<proteinExistence type="inferred from homology"/>
<dbReference type="GO" id="GO:0005634">
    <property type="term" value="C:nucleus"/>
    <property type="evidence" value="ECO:0007669"/>
    <property type="project" value="TreeGrafter"/>
</dbReference>
<dbReference type="Pfam" id="PF04847">
    <property type="entry name" value="Calcipressin"/>
    <property type="match status" value="1"/>
</dbReference>
<protein>
    <recommendedName>
        <fullName evidence="5">Calcipressin-like protein</fullName>
    </recommendedName>
</protein>
<reference evidence="3" key="2">
    <citation type="submission" date="2021-01" db="EMBL/GenBank/DDBJ databases">
        <authorList>
            <person name="Schikora-Tamarit M.A."/>
        </authorList>
    </citation>
    <scope>NUCLEOTIDE SEQUENCE</scope>
    <source>
        <strain evidence="3">CBS6341</strain>
    </source>
</reference>
<organism evidence="3 4">
    <name type="scientific">Wickerhamomyces mucosus</name>
    <dbReference type="NCBI Taxonomy" id="1378264"/>
    <lineage>
        <taxon>Eukaryota</taxon>
        <taxon>Fungi</taxon>
        <taxon>Dikarya</taxon>
        <taxon>Ascomycota</taxon>
        <taxon>Saccharomycotina</taxon>
        <taxon>Saccharomycetes</taxon>
        <taxon>Phaffomycetales</taxon>
        <taxon>Wickerhamomycetaceae</taxon>
        <taxon>Wickerhamomyces</taxon>
    </lineage>
</organism>
<feature type="region of interest" description="Disordered" evidence="2">
    <location>
        <begin position="200"/>
        <end position="224"/>
    </location>
</feature>
<dbReference type="PANTHER" id="PTHR10300">
    <property type="entry name" value="CALCIPRESSIN"/>
    <property type="match status" value="1"/>
</dbReference>
<dbReference type="PANTHER" id="PTHR10300:SF14">
    <property type="entry name" value="PROTEIN SARAH"/>
    <property type="match status" value="1"/>
</dbReference>
<reference evidence="3" key="1">
    <citation type="journal article" date="2021" name="Open Biol.">
        <title>Shared evolutionary footprints suggest mitochondrial oxidative damage underlies multiple complex I losses in fungi.</title>
        <authorList>
            <person name="Schikora-Tamarit M.A."/>
            <person name="Marcet-Houben M."/>
            <person name="Nosek J."/>
            <person name="Gabaldon T."/>
        </authorList>
    </citation>
    <scope>NUCLEOTIDE SEQUENCE</scope>
    <source>
        <strain evidence="3">CBS6341</strain>
    </source>
</reference>
<feature type="compositionally biased region" description="Acidic residues" evidence="2">
    <location>
        <begin position="215"/>
        <end position="224"/>
    </location>
</feature>